<dbReference type="EMBL" id="WTPW01000334">
    <property type="protein sequence ID" value="KAF0521622.1"/>
    <property type="molecule type" value="Genomic_DNA"/>
</dbReference>
<evidence type="ECO:0000313" key="3">
    <source>
        <dbReference type="Proteomes" id="UP000439903"/>
    </source>
</evidence>
<comment type="caution">
    <text evidence="2">The sequence shown here is derived from an EMBL/GenBank/DDBJ whole genome shotgun (WGS) entry which is preliminary data.</text>
</comment>
<dbReference type="Gene3D" id="1.10.287.1490">
    <property type="match status" value="1"/>
</dbReference>
<sequence length="117" mass="13959">MNYVADLSKPINSSFITSAKLPKFYDSANIDFSTSDDSYENTSRKNLENRIQSLEDKIEKQNEEYKRQEKKLKKMEEESKKKHETVRRQSEHLKEKLKSLEEKSERLKEQLKTLTKN</sequence>
<organism evidence="2 3">
    <name type="scientific">Gigaspora margarita</name>
    <dbReference type="NCBI Taxonomy" id="4874"/>
    <lineage>
        <taxon>Eukaryota</taxon>
        <taxon>Fungi</taxon>
        <taxon>Fungi incertae sedis</taxon>
        <taxon>Mucoromycota</taxon>
        <taxon>Glomeromycotina</taxon>
        <taxon>Glomeromycetes</taxon>
        <taxon>Diversisporales</taxon>
        <taxon>Gigasporaceae</taxon>
        <taxon>Gigaspora</taxon>
    </lineage>
</organism>
<gene>
    <name evidence="2" type="ORF">F8M41_015758</name>
</gene>
<evidence type="ECO:0000313" key="2">
    <source>
        <dbReference type="EMBL" id="KAF0521622.1"/>
    </source>
</evidence>
<keyword evidence="3" id="KW-1185">Reference proteome</keyword>
<proteinExistence type="predicted"/>
<feature type="compositionally biased region" description="Basic and acidic residues" evidence="1">
    <location>
        <begin position="55"/>
        <end position="67"/>
    </location>
</feature>
<accession>A0A8H4ENB7</accession>
<dbReference type="Proteomes" id="UP000439903">
    <property type="component" value="Unassembled WGS sequence"/>
</dbReference>
<protein>
    <submittedName>
        <fullName evidence="2">Uncharacterized protein</fullName>
    </submittedName>
</protein>
<feature type="compositionally biased region" description="Basic and acidic residues" evidence="1">
    <location>
        <begin position="74"/>
        <end position="111"/>
    </location>
</feature>
<feature type="region of interest" description="Disordered" evidence="1">
    <location>
        <begin position="55"/>
        <end position="117"/>
    </location>
</feature>
<evidence type="ECO:0000256" key="1">
    <source>
        <dbReference type="SAM" id="MobiDB-lite"/>
    </source>
</evidence>
<name>A0A8H4ENB7_GIGMA</name>
<dbReference type="AlphaFoldDB" id="A0A8H4ENB7"/>
<reference evidence="2 3" key="1">
    <citation type="journal article" date="2019" name="Environ. Microbiol.">
        <title>At the nexus of three kingdoms: the genome of the mycorrhizal fungus Gigaspora margarita provides insights into plant, endobacterial and fungal interactions.</title>
        <authorList>
            <person name="Venice F."/>
            <person name="Ghignone S."/>
            <person name="Salvioli di Fossalunga A."/>
            <person name="Amselem J."/>
            <person name="Novero M."/>
            <person name="Xianan X."/>
            <person name="Sedzielewska Toro K."/>
            <person name="Morin E."/>
            <person name="Lipzen A."/>
            <person name="Grigoriev I.V."/>
            <person name="Henrissat B."/>
            <person name="Martin F.M."/>
            <person name="Bonfante P."/>
        </authorList>
    </citation>
    <scope>NUCLEOTIDE SEQUENCE [LARGE SCALE GENOMIC DNA]</scope>
    <source>
        <strain evidence="2 3">BEG34</strain>
    </source>
</reference>